<feature type="region of interest" description="Disordered" evidence="2">
    <location>
        <begin position="1"/>
        <end position="38"/>
    </location>
</feature>
<organism evidence="4 5">
    <name type="scientific">Cladophialophora immunda</name>
    <dbReference type="NCBI Taxonomy" id="569365"/>
    <lineage>
        <taxon>Eukaryota</taxon>
        <taxon>Fungi</taxon>
        <taxon>Dikarya</taxon>
        <taxon>Ascomycota</taxon>
        <taxon>Pezizomycotina</taxon>
        <taxon>Eurotiomycetes</taxon>
        <taxon>Chaetothyriomycetidae</taxon>
        <taxon>Chaetothyriales</taxon>
        <taxon>Herpotrichiellaceae</taxon>
        <taxon>Cladophialophora</taxon>
    </lineage>
</organism>
<dbReference type="CDD" id="cd12148">
    <property type="entry name" value="fungal_TF_MHR"/>
    <property type="match status" value="1"/>
</dbReference>
<dbReference type="InterPro" id="IPR007219">
    <property type="entry name" value="XnlR_reg_dom"/>
</dbReference>
<dbReference type="STRING" id="569365.A0A0D2DEF6"/>
<feature type="compositionally biased region" description="Low complexity" evidence="2">
    <location>
        <begin position="27"/>
        <end position="38"/>
    </location>
</feature>
<dbReference type="GO" id="GO:0006351">
    <property type="term" value="P:DNA-templated transcription"/>
    <property type="evidence" value="ECO:0007669"/>
    <property type="project" value="InterPro"/>
</dbReference>
<sequence>MEAMMQSSSFVRLPQLPESVGGETQSTATAKTTTTTTTTRTIMGHPRHVLEEMSSPGSETVAVQPRTPAKILNTHPPPPPSMRTPPPWSGQTATIDSAFSLDDRSVGNDDTNEYTFSTPTQIWEHHGPGSWLSLCSEPGVSWAAEKIGGENFAKSAQKLTAAWNRRWQFDTKTPTNSNRVDGSEPEPATAWKYCTAYFDHCFESVFGVVYRPDFEARLHAHFRQGGAPSSSSLPGGRGGSGEDVAWYALRNTVYAAGCRQLLLKDGSTPYADAQAEGFRYFQNALAVHTDLIYRPSGIEAIRAVTAMAFYVEAAANECFEYMMCANAVRLAQAKGLHRQPSKSLNLSENEAMHRSWLFWAIFSLEKLISFRSGRPSAIDDDNISCEIPRQAPPGSTIDVKFFTDAVKAARLASDMGSRLCSVQALRQNPAEIIEAANDIRRKAEEWREGVGADFQTPGKPIQLALLRPNMRPLHIIYLQVMYYLGIQSNYAIFAFPWVGSILGLDKHPHFQEQAAIRATQVAEAARMLILIAKSMHIDATIPQWASFYFPLAGLTNLFVYILNGPDQPSALADVALLDVAAGHYSHMEYLTASQRGSLFAREVACLARATVERAANRKQPIDTHIVPLPPLTAAELRDDGSAQSLFQPPESFDADQFDMEGWNIYSMVLNDGMLAGNNVLGFAPDE</sequence>
<keyword evidence="5" id="KW-1185">Reference proteome</keyword>
<protein>
    <recommendedName>
        <fullName evidence="3">Xylanolytic transcriptional activator regulatory domain-containing protein</fullName>
    </recommendedName>
</protein>
<feature type="region of interest" description="Disordered" evidence="2">
    <location>
        <begin position="70"/>
        <end position="90"/>
    </location>
</feature>
<reference evidence="4 5" key="1">
    <citation type="submission" date="2015-01" db="EMBL/GenBank/DDBJ databases">
        <title>The Genome Sequence of Cladophialophora immunda CBS83496.</title>
        <authorList>
            <consortium name="The Broad Institute Genomics Platform"/>
            <person name="Cuomo C."/>
            <person name="de Hoog S."/>
            <person name="Gorbushina A."/>
            <person name="Stielow B."/>
            <person name="Teixiera M."/>
            <person name="Abouelleil A."/>
            <person name="Chapman S.B."/>
            <person name="Priest M."/>
            <person name="Young S.K."/>
            <person name="Wortman J."/>
            <person name="Nusbaum C."/>
            <person name="Birren B."/>
        </authorList>
    </citation>
    <scope>NUCLEOTIDE SEQUENCE [LARGE SCALE GENOMIC DNA]</scope>
    <source>
        <strain evidence="4 5">CBS 83496</strain>
    </source>
</reference>
<evidence type="ECO:0000259" key="3">
    <source>
        <dbReference type="SMART" id="SM00906"/>
    </source>
</evidence>
<evidence type="ECO:0000256" key="2">
    <source>
        <dbReference type="SAM" id="MobiDB-lite"/>
    </source>
</evidence>
<name>A0A0D2DEF6_9EURO</name>
<dbReference type="Proteomes" id="UP000054466">
    <property type="component" value="Unassembled WGS sequence"/>
</dbReference>
<dbReference type="PANTHER" id="PTHR46910:SF25">
    <property type="entry name" value="ABC-TRANSPORTER-REGULATING TRANSCRIPTION FACTOR"/>
    <property type="match status" value="1"/>
</dbReference>
<feature type="compositionally biased region" description="Pro residues" evidence="2">
    <location>
        <begin position="75"/>
        <end position="88"/>
    </location>
</feature>
<feature type="domain" description="Xylanolytic transcriptional activator regulatory" evidence="3">
    <location>
        <begin position="320"/>
        <end position="394"/>
    </location>
</feature>
<proteinExistence type="predicted"/>
<gene>
    <name evidence="4" type="ORF">PV07_00851</name>
</gene>
<dbReference type="AlphaFoldDB" id="A0A0D2DEF6"/>
<dbReference type="HOGENOM" id="CLU_016058_0_1_1"/>
<dbReference type="GeneID" id="27340045"/>
<accession>A0A0D2DEF6</accession>
<dbReference type="VEuPathDB" id="FungiDB:PV07_00851"/>
<dbReference type="GO" id="GO:0008270">
    <property type="term" value="F:zinc ion binding"/>
    <property type="evidence" value="ECO:0007669"/>
    <property type="project" value="InterPro"/>
</dbReference>
<dbReference type="GO" id="GO:0003677">
    <property type="term" value="F:DNA binding"/>
    <property type="evidence" value="ECO:0007669"/>
    <property type="project" value="InterPro"/>
</dbReference>
<dbReference type="OrthoDB" id="4160628at2759"/>
<dbReference type="Pfam" id="PF04082">
    <property type="entry name" value="Fungal_trans"/>
    <property type="match status" value="1"/>
</dbReference>
<dbReference type="PANTHER" id="PTHR46910">
    <property type="entry name" value="TRANSCRIPTION FACTOR PDR1"/>
    <property type="match status" value="1"/>
</dbReference>
<dbReference type="SMART" id="SM00906">
    <property type="entry name" value="Fungal_trans"/>
    <property type="match status" value="1"/>
</dbReference>
<dbReference type="EMBL" id="KN847040">
    <property type="protein sequence ID" value="KIW34049.1"/>
    <property type="molecule type" value="Genomic_DNA"/>
</dbReference>
<feature type="compositionally biased region" description="Polar residues" evidence="2">
    <location>
        <begin position="1"/>
        <end position="10"/>
    </location>
</feature>
<dbReference type="InterPro" id="IPR050987">
    <property type="entry name" value="AtrR-like"/>
</dbReference>
<dbReference type="RefSeq" id="XP_016254265.1">
    <property type="nucleotide sequence ID" value="XM_016387337.1"/>
</dbReference>
<evidence type="ECO:0000313" key="4">
    <source>
        <dbReference type="EMBL" id="KIW34049.1"/>
    </source>
</evidence>
<evidence type="ECO:0000313" key="5">
    <source>
        <dbReference type="Proteomes" id="UP000054466"/>
    </source>
</evidence>
<evidence type="ECO:0000256" key="1">
    <source>
        <dbReference type="ARBA" id="ARBA00023242"/>
    </source>
</evidence>
<dbReference type="GO" id="GO:0003700">
    <property type="term" value="F:DNA-binding transcription factor activity"/>
    <property type="evidence" value="ECO:0007669"/>
    <property type="project" value="InterPro"/>
</dbReference>
<keyword evidence="1" id="KW-0539">Nucleus</keyword>